<proteinExistence type="predicted"/>
<keyword evidence="2" id="KW-1185">Reference proteome</keyword>
<evidence type="ECO:0000313" key="1">
    <source>
        <dbReference type="EMBL" id="CAI6096241.1"/>
    </source>
</evidence>
<name>A0AA35Q6X7_9HYPO</name>
<accession>A0AA35Q6X7</accession>
<sequence length="66" mass="7392">MLLHPGDTKTNNRRSNVPRITLAPSRPRWLTSTVVLQEVLETFKNPVDDGFIGITPLHGNELSVLE</sequence>
<dbReference type="EMBL" id="CABFNP030001281">
    <property type="protein sequence ID" value="CAI6096241.1"/>
    <property type="molecule type" value="Genomic_DNA"/>
</dbReference>
<dbReference type="AlphaFoldDB" id="A0AA35Q6X7"/>
<evidence type="ECO:0000313" key="2">
    <source>
        <dbReference type="Proteomes" id="UP001160390"/>
    </source>
</evidence>
<gene>
    <name evidence="1" type="ORF">CCHLO57077_00010611</name>
</gene>
<reference evidence="1" key="1">
    <citation type="submission" date="2023-01" db="EMBL/GenBank/DDBJ databases">
        <authorList>
            <person name="Piombo E."/>
        </authorList>
    </citation>
    <scope>NUCLEOTIDE SEQUENCE</scope>
</reference>
<dbReference type="Proteomes" id="UP001160390">
    <property type="component" value="Unassembled WGS sequence"/>
</dbReference>
<feature type="non-terminal residue" evidence="1">
    <location>
        <position position="66"/>
    </location>
</feature>
<organism evidence="1 2">
    <name type="scientific">Clonostachys chloroleuca</name>
    <dbReference type="NCBI Taxonomy" id="1926264"/>
    <lineage>
        <taxon>Eukaryota</taxon>
        <taxon>Fungi</taxon>
        <taxon>Dikarya</taxon>
        <taxon>Ascomycota</taxon>
        <taxon>Pezizomycotina</taxon>
        <taxon>Sordariomycetes</taxon>
        <taxon>Hypocreomycetidae</taxon>
        <taxon>Hypocreales</taxon>
        <taxon>Bionectriaceae</taxon>
        <taxon>Clonostachys</taxon>
    </lineage>
</organism>
<protein>
    <submittedName>
        <fullName evidence="1">Uncharacterized protein</fullName>
    </submittedName>
</protein>
<comment type="caution">
    <text evidence="1">The sequence shown here is derived from an EMBL/GenBank/DDBJ whole genome shotgun (WGS) entry which is preliminary data.</text>
</comment>